<dbReference type="Pfam" id="PF00294">
    <property type="entry name" value="PfkB"/>
    <property type="match status" value="1"/>
</dbReference>
<dbReference type="PROSITE" id="PS00584">
    <property type="entry name" value="PFKB_KINASES_2"/>
    <property type="match status" value="1"/>
</dbReference>
<proteinExistence type="predicted"/>
<sequence length="192" mass="21332">MSNAGKSLHCFTWIHFELRPNVEDYLHMLETVEEYRTKTAQRTGKEPHTVTPYVSVEIEKPELSNPERAMMLADVIFISKDWARCKGWEDMTTAVSSASRWCRPHCTVICPWAEEGAAAWCNNEVVTSTASPPGEVIDTLGAGDTFVAGFLHTIARHKTVSESLNFACKLAAAKCTIDGFKGLQGLVKIEVR</sequence>
<gene>
    <name evidence="4" type="ORF">V1264_009449</name>
</gene>
<organism evidence="4 5">
    <name type="scientific">Littorina saxatilis</name>
    <dbReference type="NCBI Taxonomy" id="31220"/>
    <lineage>
        <taxon>Eukaryota</taxon>
        <taxon>Metazoa</taxon>
        <taxon>Spiralia</taxon>
        <taxon>Lophotrochozoa</taxon>
        <taxon>Mollusca</taxon>
        <taxon>Gastropoda</taxon>
        <taxon>Caenogastropoda</taxon>
        <taxon>Littorinimorpha</taxon>
        <taxon>Littorinoidea</taxon>
        <taxon>Littorinidae</taxon>
        <taxon>Littorina</taxon>
    </lineage>
</organism>
<dbReference type="AlphaFoldDB" id="A0AAN9ARF6"/>
<protein>
    <recommendedName>
        <fullName evidence="3">Carbohydrate kinase PfkB domain-containing protein</fullName>
    </recommendedName>
</protein>
<dbReference type="InterPro" id="IPR052562">
    <property type="entry name" value="Ketohexokinase-related"/>
</dbReference>
<comment type="caution">
    <text evidence="4">The sequence shown here is derived from an EMBL/GenBank/DDBJ whole genome shotgun (WGS) entry which is preliminary data.</text>
</comment>
<dbReference type="SUPFAM" id="SSF53613">
    <property type="entry name" value="Ribokinase-like"/>
    <property type="match status" value="1"/>
</dbReference>
<dbReference type="EMBL" id="JBAMIC010000022">
    <property type="protein sequence ID" value="KAK7091813.1"/>
    <property type="molecule type" value="Genomic_DNA"/>
</dbReference>
<dbReference type="GO" id="GO:0016301">
    <property type="term" value="F:kinase activity"/>
    <property type="evidence" value="ECO:0007669"/>
    <property type="project" value="UniProtKB-KW"/>
</dbReference>
<dbReference type="InterPro" id="IPR002173">
    <property type="entry name" value="Carboh/pur_kinase_PfkB_CS"/>
</dbReference>
<keyword evidence="2" id="KW-0418">Kinase</keyword>
<evidence type="ECO:0000313" key="5">
    <source>
        <dbReference type="Proteomes" id="UP001374579"/>
    </source>
</evidence>
<name>A0AAN9ARF6_9CAEN</name>
<dbReference type="PANTHER" id="PTHR42774:SF3">
    <property type="entry name" value="KETOHEXOKINASE"/>
    <property type="match status" value="1"/>
</dbReference>
<dbReference type="PANTHER" id="PTHR42774">
    <property type="entry name" value="PHOSPHOTRANSFERASE SYSTEM TRANSPORT PROTEIN"/>
    <property type="match status" value="1"/>
</dbReference>
<dbReference type="InterPro" id="IPR011611">
    <property type="entry name" value="PfkB_dom"/>
</dbReference>
<dbReference type="Proteomes" id="UP001374579">
    <property type="component" value="Unassembled WGS sequence"/>
</dbReference>
<feature type="domain" description="Carbohydrate kinase PfkB" evidence="3">
    <location>
        <begin position="107"/>
        <end position="176"/>
    </location>
</feature>
<keyword evidence="5" id="KW-1185">Reference proteome</keyword>
<evidence type="ECO:0000256" key="2">
    <source>
        <dbReference type="ARBA" id="ARBA00022777"/>
    </source>
</evidence>
<reference evidence="4 5" key="1">
    <citation type="submission" date="2024-02" db="EMBL/GenBank/DDBJ databases">
        <title>Chromosome-scale genome assembly of the rough periwinkle Littorina saxatilis.</title>
        <authorList>
            <person name="De Jode A."/>
            <person name="Faria R."/>
            <person name="Formenti G."/>
            <person name="Sims Y."/>
            <person name="Smith T.P."/>
            <person name="Tracey A."/>
            <person name="Wood J.M.D."/>
            <person name="Zagrodzka Z.B."/>
            <person name="Johannesson K."/>
            <person name="Butlin R.K."/>
            <person name="Leder E.H."/>
        </authorList>
    </citation>
    <scope>NUCLEOTIDE SEQUENCE [LARGE SCALE GENOMIC DNA]</scope>
    <source>
        <strain evidence="4">Snail1</strain>
        <tissue evidence="4">Muscle</tissue>
    </source>
</reference>
<evidence type="ECO:0000256" key="1">
    <source>
        <dbReference type="ARBA" id="ARBA00022679"/>
    </source>
</evidence>
<keyword evidence="1" id="KW-0808">Transferase</keyword>
<dbReference type="GO" id="GO:0006796">
    <property type="term" value="P:phosphate-containing compound metabolic process"/>
    <property type="evidence" value="ECO:0007669"/>
    <property type="project" value="UniProtKB-ARBA"/>
</dbReference>
<dbReference type="Gene3D" id="3.40.1190.20">
    <property type="match status" value="1"/>
</dbReference>
<evidence type="ECO:0000313" key="4">
    <source>
        <dbReference type="EMBL" id="KAK7091813.1"/>
    </source>
</evidence>
<dbReference type="InterPro" id="IPR029056">
    <property type="entry name" value="Ribokinase-like"/>
</dbReference>
<accession>A0AAN9ARF6</accession>
<evidence type="ECO:0000259" key="3">
    <source>
        <dbReference type="Pfam" id="PF00294"/>
    </source>
</evidence>